<dbReference type="InterPro" id="IPR039559">
    <property type="entry name" value="AIM6_PI-PLC-like_dom"/>
</dbReference>
<accession>M5R8B7</accession>
<dbReference type="GO" id="GO:0008081">
    <property type="term" value="F:phosphoric diester hydrolase activity"/>
    <property type="evidence" value="ECO:0007669"/>
    <property type="project" value="InterPro"/>
</dbReference>
<dbReference type="PANTHER" id="PTHR31571:SF1">
    <property type="entry name" value="ALTERED INHERITANCE OF MITOCHONDRIA PROTEIN 6"/>
    <property type="match status" value="1"/>
</dbReference>
<dbReference type="OrthoDB" id="9794455at2"/>
<dbReference type="AlphaFoldDB" id="M5R8B7"/>
<dbReference type="Gene3D" id="3.20.20.190">
    <property type="entry name" value="Phosphatidylinositol (PI) phosphodiesterase"/>
    <property type="match status" value="1"/>
</dbReference>
<comment type="caution">
    <text evidence="2">The sequence shown here is derived from an EMBL/GenBank/DDBJ whole genome shotgun (WGS) entry which is preliminary data.</text>
</comment>
<proteinExistence type="predicted"/>
<organism evidence="2 3">
    <name type="scientific">Rhodopirellula maiorica SM1</name>
    <dbReference type="NCBI Taxonomy" id="1265738"/>
    <lineage>
        <taxon>Bacteria</taxon>
        <taxon>Pseudomonadati</taxon>
        <taxon>Planctomycetota</taxon>
        <taxon>Planctomycetia</taxon>
        <taxon>Pirellulales</taxon>
        <taxon>Pirellulaceae</taxon>
        <taxon>Novipirellula</taxon>
    </lineage>
</organism>
<dbReference type="GO" id="GO:0006629">
    <property type="term" value="P:lipid metabolic process"/>
    <property type="evidence" value="ECO:0007669"/>
    <property type="project" value="InterPro"/>
</dbReference>
<gene>
    <name evidence="2" type="ORF">RMSM_07335</name>
</gene>
<evidence type="ECO:0000313" key="3">
    <source>
        <dbReference type="Proteomes" id="UP000011991"/>
    </source>
</evidence>
<reference evidence="2 3" key="1">
    <citation type="journal article" date="2013" name="Mar. Genomics">
        <title>Expression of sulfatases in Rhodopirellula baltica and the diversity of sulfatases in the genus Rhodopirellula.</title>
        <authorList>
            <person name="Wegner C.E."/>
            <person name="Richter-Heitmann T."/>
            <person name="Klindworth A."/>
            <person name="Klockow C."/>
            <person name="Richter M."/>
            <person name="Achstetter T."/>
            <person name="Glockner F.O."/>
            <person name="Harder J."/>
        </authorList>
    </citation>
    <scope>NUCLEOTIDE SEQUENCE [LARGE SCALE GENOMIC DNA]</scope>
    <source>
        <strain evidence="2 3">SM1</strain>
    </source>
</reference>
<keyword evidence="3" id="KW-1185">Reference proteome</keyword>
<evidence type="ECO:0000313" key="2">
    <source>
        <dbReference type="EMBL" id="EMI15723.1"/>
    </source>
</evidence>
<evidence type="ECO:0000256" key="1">
    <source>
        <dbReference type="ARBA" id="ARBA00014286"/>
    </source>
</evidence>
<dbReference type="InterPro" id="IPR051236">
    <property type="entry name" value="HAT_RTT109-like"/>
</dbReference>
<protein>
    <recommendedName>
        <fullName evidence="1">Altered inheritance of mitochondria protein 6</fullName>
    </recommendedName>
</protein>
<dbReference type="Pfam" id="PF13653">
    <property type="entry name" value="GDPD_2"/>
    <property type="match status" value="1"/>
</dbReference>
<dbReference type="PATRIC" id="fig|1265738.3.peg.7317"/>
<dbReference type="CDD" id="cd08577">
    <property type="entry name" value="PI-PLCc_GDPD_SF_unchar3"/>
    <property type="match status" value="1"/>
</dbReference>
<dbReference type="SUPFAM" id="SSF51695">
    <property type="entry name" value="PLC-like phosphodiesterases"/>
    <property type="match status" value="1"/>
</dbReference>
<dbReference type="Proteomes" id="UP000011991">
    <property type="component" value="Unassembled WGS sequence"/>
</dbReference>
<name>M5R8B7_9BACT</name>
<dbReference type="PANTHER" id="PTHR31571">
    <property type="entry name" value="ALTERED INHERITANCE OF MITOCHONDRIA PROTEIN 6"/>
    <property type="match status" value="1"/>
</dbReference>
<sequence length="267" mass="30059">MTLLALLFVAAFETRAFSQTDAAPPLTLAHAHNDYAHPRPLLDALDHGFTSVEADVYLVDGELWVAHSQDELKPERTLQSLYLNPLRERVRQNNGSVHATDAPFYLLVDIKSAAEPTYAALAKTLARYPEMISVVHDGKLERKAVSVIISGNRPFEMMEAEAVRYAGADGRLSDWGSSLPSHLMPLISDNWRKHFRWNGKGTISTRDQQKLDQTIASAHDQGRRVRFWATPDTAAMWRVLYDSGVDMINTDDLSGLETFLRQVDRDR</sequence>
<dbReference type="EMBL" id="ANOG01001044">
    <property type="protein sequence ID" value="EMI15723.1"/>
    <property type="molecule type" value="Genomic_DNA"/>
</dbReference>
<dbReference type="InterPro" id="IPR017946">
    <property type="entry name" value="PLC-like_Pdiesterase_TIM-brl"/>
</dbReference>